<protein>
    <recommendedName>
        <fullName evidence="3">Secreted protein</fullName>
    </recommendedName>
</protein>
<sequence length="101" mass="11514">MQMLIPLLPVMTAGEAKTNLFPWFMYPPVETFVARMLAKAACRTATFFLLLASPYEVLCLHVPLLADNHAMTCTMPLVCKSLIYLLVHNSTLRYFSQIFRD</sequence>
<dbReference type="AlphaFoldDB" id="A0ABD7E991"/>
<dbReference type="RefSeq" id="WP_001178143.1">
    <property type="nucleotide sequence ID" value="NZ_CP034213.1"/>
</dbReference>
<evidence type="ECO:0000313" key="1">
    <source>
        <dbReference type="EMBL" id="QST73778.1"/>
    </source>
</evidence>
<evidence type="ECO:0000313" key="2">
    <source>
        <dbReference type="Proteomes" id="UP000663211"/>
    </source>
</evidence>
<gene>
    <name evidence="1" type="ORF">JRC44_01050</name>
</gene>
<organism evidence="1 2">
    <name type="scientific">Escherichia albertii</name>
    <dbReference type="NCBI Taxonomy" id="208962"/>
    <lineage>
        <taxon>Bacteria</taxon>
        <taxon>Pseudomonadati</taxon>
        <taxon>Pseudomonadota</taxon>
        <taxon>Gammaproteobacteria</taxon>
        <taxon>Enterobacterales</taxon>
        <taxon>Enterobacteriaceae</taxon>
        <taxon>Escherichia</taxon>
    </lineage>
</organism>
<name>A0ABD7E991_ESCAL</name>
<dbReference type="Proteomes" id="UP000663211">
    <property type="component" value="Chromosome"/>
</dbReference>
<evidence type="ECO:0008006" key="3">
    <source>
        <dbReference type="Google" id="ProtNLM"/>
    </source>
</evidence>
<reference evidence="1 2" key="1">
    <citation type="submission" date="2021-03" db="EMBL/GenBank/DDBJ databases">
        <title>Comparative genomics of Chinese and international isolates of Escherichia albertii: population structure and evolution of virulence and antimicrobial resistance.</title>
        <authorList>
            <person name="Wang H."/>
            <person name="Xiong Y."/>
            <person name="Luo L."/>
        </authorList>
    </citation>
    <scope>NUCLEOTIDE SEQUENCE [LARGE SCALE GENOMIC DNA]</scope>
    <source>
        <strain evidence="1 2">Sample 165</strain>
    </source>
</reference>
<dbReference type="EMBL" id="CP070296">
    <property type="protein sequence ID" value="QST73778.1"/>
    <property type="molecule type" value="Genomic_DNA"/>
</dbReference>
<proteinExistence type="predicted"/>
<accession>A0ABD7E991</accession>